<keyword evidence="2 5" id="KW-0812">Transmembrane</keyword>
<keyword evidence="5" id="KW-0813">Transport</keyword>
<evidence type="ECO:0000313" key="7">
    <source>
        <dbReference type="EMBL" id="GAA4468363.1"/>
    </source>
</evidence>
<evidence type="ECO:0000259" key="6">
    <source>
        <dbReference type="PROSITE" id="PS51012"/>
    </source>
</evidence>
<dbReference type="InterPro" id="IPR051784">
    <property type="entry name" value="Nod_factor_ABC_transporter"/>
</dbReference>
<dbReference type="InterPro" id="IPR013525">
    <property type="entry name" value="ABC2_TM"/>
</dbReference>
<evidence type="ECO:0000313" key="8">
    <source>
        <dbReference type="Proteomes" id="UP001500067"/>
    </source>
</evidence>
<gene>
    <name evidence="7" type="ORF">GCM10023093_25830</name>
</gene>
<feature type="domain" description="ABC transmembrane type-2" evidence="6">
    <location>
        <begin position="1"/>
        <end position="69"/>
    </location>
</feature>
<keyword evidence="3 5" id="KW-1133">Transmembrane helix</keyword>
<sequence>MSGLFTSIDSMPAWAQSIAKVNPVTYFIDVMRMVVLKGSGFTDILPQLIIISIMAMFFNAWAILNYKKTS</sequence>
<name>A0ABP8NMK2_9BACT</name>
<dbReference type="PANTHER" id="PTHR43229">
    <property type="entry name" value="NODULATION PROTEIN J"/>
    <property type="match status" value="1"/>
</dbReference>
<comment type="caution">
    <text evidence="5">Lacks conserved residue(s) required for the propagation of feature annotation.</text>
</comment>
<dbReference type="EMBL" id="BAABFA010000019">
    <property type="protein sequence ID" value="GAA4468363.1"/>
    <property type="molecule type" value="Genomic_DNA"/>
</dbReference>
<keyword evidence="4 5" id="KW-0472">Membrane</keyword>
<evidence type="ECO:0000256" key="3">
    <source>
        <dbReference type="ARBA" id="ARBA00022989"/>
    </source>
</evidence>
<keyword evidence="5" id="KW-1003">Cell membrane</keyword>
<evidence type="ECO:0000256" key="4">
    <source>
        <dbReference type="ARBA" id="ARBA00023136"/>
    </source>
</evidence>
<evidence type="ECO:0000256" key="1">
    <source>
        <dbReference type="ARBA" id="ARBA00004141"/>
    </source>
</evidence>
<dbReference type="PANTHER" id="PTHR43229:SF2">
    <property type="entry name" value="NODULATION PROTEIN J"/>
    <property type="match status" value="1"/>
</dbReference>
<keyword evidence="8" id="KW-1185">Reference proteome</keyword>
<comment type="caution">
    <text evidence="7">The sequence shown here is derived from an EMBL/GenBank/DDBJ whole genome shotgun (WGS) entry which is preliminary data.</text>
</comment>
<comment type="subcellular location">
    <subcellularLocation>
        <location evidence="5">Cell membrane</location>
        <topology evidence="5">Multi-pass membrane protein</topology>
    </subcellularLocation>
    <subcellularLocation>
        <location evidence="1">Membrane</location>
        <topology evidence="1">Multi-pass membrane protein</topology>
    </subcellularLocation>
</comment>
<protein>
    <recommendedName>
        <fullName evidence="5">Transport permease protein</fullName>
    </recommendedName>
</protein>
<dbReference type="InterPro" id="IPR047817">
    <property type="entry name" value="ABC2_TM_bact-type"/>
</dbReference>
<dbReference type="PROSITE" id="PS51012">
    <property type="entry name" value="ABC_TM2"/>
    <property type="match status" value="1"/>
</dbReference>
<organism evidence="7 8">
    <name type="scientific">Nemorincola caseinilytica</name>
    <dbReference type="NCBI Taxonomy" id="2054315"/>
    <lineage>
        <taxon>Bacteria</taxon>
        <taxon>Pseudomonadati</taxon>
        <taxon>Bacteroidota</taxon>
        <taxon>Chitinophagia</taxon>
        <taxon>Chitinophagales</taxon>
        <taxon>Chitinophagaceae</taxon>
        <taxon>Nemorincola</taxon>
    </lineage>
</organism>
<evidence type="ECO:0000256" key="2">
    <source>
        <dbReference type="ARBA" id="ARBA00022692"/>
    </source>
</evidence>
<evidence type="ECO:0000256" key="5">
    <source>
        <dbReference type="RuleBase" id="RU361157"/>
    </source>
</evidence>
<dbReference type="Proteomes" id="UP001500067">
    <property type="component" value="Unassembled WGS sequence"/>
</dbReference>
<dbReference type="Pfam" id="PF01061">
    <property type="entry name" value="ABC2_membrane"/>
    <property type="match status" value="1"/>
</dbReference>
<accession>A0ABP8NMK2</accession>
<reference evidence="8" key="1">
    <citation type="journal article" date="2019" name="Int. J. Syst. Evol. Microbiol.">
        <title>The Global Catalogue of Microorganisms (GCM) 10K type strain sequencing project: providing services to taxonomists for standard genome sequencing and annotation.</title>
        <authorList>
            <consortium name="The Broad Institute Genomics Platform"/>
            <consortium name="The Broad Institute Genome Sequencing Center for Infectious Disease"/>
            <person name="Wu L."/>
            <person name="Ma J."/>
        </authorList>
    </citation>
    <scope>NUCLEOTIDE SEQUENCE [LARGE SCALE GENOMIC DNA]</scope>
    <source>
        <strain evidence="8">JCM 32105</strain>
    </source>
</reference>
<proteinExistence type="inferred from homology"/>
<comment type="similarity">
    <text evidence="5">Belongs to the ABC-2 integral membrane protein family.</text>
</comment>
<feature type="transmembrane region" description="Helical" evidence="5">
    <location>
        <begin position="44"/>
        <end position="64"/>
    </location>
</feature>